<evidence type="ECO:0000313" key="10">
    <source>
        <dbReference type="EMBL" id="RUS87154.1"/>
    </source>
</evidence>
<keyword evidence="2" id="KW-0964">Secreted</keyword>
<comment type="caution">
    <text evidence="10">The sequence shown here is derived from an EMBL/GenBank/DDBJ whole genome shotgun (WGS) entry which is preliminary data.</text>
</comment>
<keyword evidence="7" id="KW-0176">Collagen</keyword>
<dbReference type="FunFam" id="3.40.50.410:FF:000003">
    <property type="entry name" value="Collagen type VI alpha 3 chain"/>
    <property type="match status" value="1"/>
</dbReference>
<sequence>MLLRAVVALLAVSFCSVSSQDQYCGVDVVFLLDASGSVGSYNFAKTLTFMDNVVDGLTIGPDDARIGLIRFSTYPYVQFYLNTYSDKQTYLSRVTYSGGASTNTGYALQRLRIESFTSSTGHRSNVPKIAVVITGDKSPDVGQTSAEAQMARNAGIILLTIGVGQSVDDAELKAIASDPDSQNVHRAAAFDALSGLEDAFAATTCAI</sequence>
<gene>
    <name evidence="10" type="ORF">EGW08_005086</name>
</gene>
<dbReference type="EMBL" id="RQTK01000118">
    <property type="protein sequence ID" value="RUS87154.1"/>
    <property type="molecule type" value="Genomic_DNA"/>
</dbReference>
<dbReference type="PANTHER" id="PTHR24020">
    <property type="entry name" value="COLLAGEN ALPHA"/>
    <property type="match status" value="1"/>
</dbReference>
<dbReference type="GO" id="GO:0005581">
    <property type="term" value="C:collagen trimer"/>
    <property type="evidence" value="ECO:0007669"/>
    <property type="project" value="UniProtKB-KW"/>
</dbReference>
<evidence type="ECO:0000256" key="7">
    <source>
        <dbReference type="ARBA" id="ARBA00023119"/>
    </source>
</evidence>
<feature type="signal peptide" evidence="8">
    <location>
        <begin position="1"/>
        <end position="19"/>
    </location>
</feature>
<dbReference type="PROSITE" id="PS50234">
    <property type="entry name" value="VWFA"/>
    <property type="match status" value="1"/>
</dbReference>
<dbReference type="SMART" id="SM00327">
    <property type="entry name" value="VWA"/>
    <property type="match status" value="1"/>
</dbReference>
<reference evidence="10 11" key="1">
    <citation type="submission" date="2019-01" db="EMBL/GenBank/DDBJ databases">
        <title>A draft genome assembly of the solar-powered sea slug Elysia chlorotica.</title>
        <authorList>
            <person name="Cai H."/>
            <person name="Li Q."/>
            <person name="Fang X."/>
            <person name="Li J."/>
            <person name="Curtis N.E."/>
            <person name="Altenburger A."/>
            <person name="Shibata T."/>
            <person name="Feng M."/>
            <person name="Maeda T."/>
            <person name="Schwartz J.A."/>
            <person name="Shigenobu S."/>
            <person name="Lundholm N."/>
            <person name="Nishiyama T."/>
            <person name="Yang H."/>
            <person name="Hasebe M."/>
            <person name="Li S."/>
            <person name="Pierce S.K."/>
            <person name="Wang J."/>
        </authorList>
    </citation>
    <scope>NUCLEOTIDE SEQUENCE [LARGE SCALE GENOMIC DNA]</scope>
    <source>
        <strain evidence="10">EC2010</strain>
        <tissue evidence="10">Whole organism of an adult</tissue>
    </source>
</reference>
<feature type="non-terminal residue" evidence="10">
    <location>
        <position position="207"/>
    </location>
</feature>
<dbReference type="SUPFAM" id="SSF53300">
    <property type="entry name" value="vWA-like"/>
    <property type="match status" value="1"/>
</dbReference>
<dbReference type="Proteomes" id="UP000271974">
    <property type="component" value="Unassembled WGS sequence"/>
</dbReference>
<feature type="domain" description="VWFA" evidence="9">
    <location>
        <begin position="27"/>
        <end position="200"/>
    </location>
</feature>
<dbReference type="STRING" id="188477.A0A3S0ZVR8"/>
<dbReference type="OrthoDB" id="6132182at2759"/>
<feature type="chain" id="PRO_5018717530" description="VWFA domain-containing protein" evidence="8">
    <location>
        <begin position="20"/>
        <end position="207"/>
    </location>
</feature>
<dbReference type="GO" id="GO:0007155">
    <property type="term" value="P:cell adhesion"/>
    <property type="evidence" value="ECO:0007669"/>
    <property type="project" value="UniProtKB-KW"/>
</dbReference>
<name>A0A3S0ZVR8_ELYCH</name>
<dbReference type="AlphaFoldDB" id="A0A3S0ZVR8"/>
<keyword evidence="4 8" id="KW-0732">Signal</keyword>
<evidence type="ECO:0000256" key="8">
    <source>
        <dbReference type="SAM" id="SignalP"/>
    </source>
</evidence>
<evidence type="ECO:0000256" key="1">
    <source>
        <dbReference type="ARBA" id="ARBA00004498"/>
    </source>
</evidence>
<evidence type="ECO:0000313" key="11">
    <source>
        <dbReference type="Proteomes" id="UP000271974"/>
    </source>
</evidence>
<keyword evidence="6" id="KW-0130">Cell adhesion</keyword>
<dbReference type="InterPro" id="IPR036465">
    <property type="entry name" value="vWFA_dom_sf"/>
</dbReference>
<dbReference type="InterPro" id="IPR050525">
    <property type="entry name" value="ECM_Assembly_Org"/>
</dbReference>
<dbReference type="PRINTS" id="PR00453">
    <property type="entry name" value="VWFADOMAIN"/>
</dbReference>
<evidence type="ECO:0000256" key="5">
    <source>
        <dbReference type="ARBA" id="ARBA00022737"/>
    </source>
</evidence>
<dbReference type="Gene3D" id="3.40.50.410">
    <property type="entry name" value="von Willebrand factor, type A domain"/>
    <property type="match status" value="1"/>
</dbReference>
<keyword evidence="11" id="KW-1185">Reference proteome</keyword>
<comment type="subcellular location">
    <subcellularLocation>
        <location evidence="1">Secreted</location>
        <location evidence="1">Extracellular space</location>
        <location evidence="1">Extracellular matrix</location>
    </subcellularLocation>
</comment>
<protein>
    <recommendedName>
        <fullName evidence="9">VWFA domain-containing protein</fullName>
    </recommendedName>
</protein>
<evidence type="ECO:0000256" key="6">
    <source>
        <dbReference type="ARBA" id="ARBA00022889"/>
    </source>
</evidence>
<accession>A0A3S0ZVR8</accession>
<evidence type="ECO:0000259" key="9">
    <source>
        <dbReference type="PROSITE" id="PS50234"/>
    </source>
</evidence>
<dbReference type="PANTHER" id="PTHR24020:SF84">
    <property type="entry name" value="VWFA DOMAIN-CONTAINING PROTEIN"/>
    <property type="match status" value="1"/>
</dbReference>
<organism evidence="10 11">
    <name type="scientific">Elysia chlorotica</name>
    <name type="common">Eastern emerald elysia</name>
    <name type="synonym">Sea slug</name>
    <dbReference type="NCBI Taxonomy" id="188477"/>
    <lineage>
        <taxon>Eukaryota</taxon>
        <taxon>Metazoa</taxon>
        <taxon>Spiralia</taxon>
        <taxon>Lophotrochozoa</taxon>
        <taxon>Mollusca</taxon>
        <taxon>Gastropoda</taxon>
        <taxon>Heterobranchia</taxon>
        <taxon>Euthyneura</taxon>
        <taxon>Panpulmonata</taxon>
        <taxon>Sacoglossa</taxon>
        <taxon>Placobranchoidea</taxon>
        <taxon>Plakobranchidae</taxon>
        <taxon>Elysia</taxon>
    </lineage>
</organism>
<evidence type="ECO:0000256" key="3">
    <source>
        <dbReference type="ARBA" id="ARBA00022530"/>
    </source>
</evidence>
<proteinExistence type="predicted"/>
<dbReference type="InterPro" id="IPR002035">
    <property type="entry name" value="VWF_A"/>
</dbReference>
<keyword evidence="3" id="KW-0272">Extracellular matrix</keyword>
<evidence type="ECO:0000256" key="2">
    <source>
        <dbReference type="ARBA" id="ARBA00022525"/>
    </source>
</evidence>
<keyword evidence="5" id="KW-0677">Repeat</keyword>
<evidence type="ECO:0000256" key="4">
    <source>
        <dbReference type="ARBA" id="ARBA00022729"/>
    </source>
</evidence>
<dbReference type="CDD" id="cd01472">
    <property type="entry name" value="vWA_collagen"/>
    <property type="match status" value="1"/>
</dbReference>
<dbReference type="Pfam" id="PF00092">
    <property type="entry name" value="VWA"/>
    <property type="match status" value="1"/>
</dbReference>